<accession>A0ABR3A7A2</accession>
<organism evidence="1 2">
    <name type="scientific">Marasmius tenuissimus</name>
    <dbReference type="NCBI Taxonomy" id="585030"/>
    <lineage>
        <taxon>Eukaryota</taxon>
        <taxon>Fungi</taxon>
        <taxon>Dikarya</taxon>
        <taxon>Basidiomycota</taxon>
        <taxon>Agaricomycotina</taxon>
        <taxon>Agaricomycetes</taxon>
        <taxon>Agaricomycetidae</taxon>
        <taxon>Agaricales</taxon>
        <taxon>Marasmiineae</taxon>
        <taxon>Marasmiaceae</taxon>
        <taxon>Marasmius</taxon>
    </lineage>
</organism>
<comment type="caution">
    <text evidence="1">The sequence shown here is derived from an EMBL/GenBank/DDBJ whole genome shotgun (WGS) entry which is preliminary data.</text>
</comment>
<dbReference type="InterPro" id="IPR032675">
    <property type="entry name" value="LRR_dom_sf"/>
</dbReference>
<evidence type="ECO:0000313" key="2">
    <source>
        <dbReference type="Proteomes" id="UP001437256"/>
    </source>
</evidence>
<protein>
    <submittedName>
        <fullName evidence="1">Uncharacterized protein</fullName>
    </submittedName>
</protein>
<dbReference type="EMBL" id="JBBXMP010000018">
    <property type="protein sequence ID" value="KAL0068427.1"/>
    <property type="molecule type" value="Genomic_DNA"/>
</dbReference>
<keyword evidence="2" id="KW-1185">Reference proteome</keyword>
<reference evidence="1 2" key="1">
    <citation type="submission" date="2024-05" db="EMBL/GenBank/DDBJ databases">
        <title>A draft genome resource for the thread blight pathogen Marasmius tenuissimus strain MS-2.</title>
        <authorList>
            <person name="Yulfo-Soto G.E."/>
            <person name="Baruah I.K."/>
            <person name="Amoako-Attah I."/>
            <person name="Bukari Y."/>
            <person name="Meinhardt L.W."/>
            <person name="Bailey B.A."/>
            <person name="Cohen S.P."/>
        </authorList>
    </citation>
    <scope>NUCLEOTIDE SEQUENCE [LARGE SCALE GENOMIC DNA]</scope>
    <source>
        <strain evidence="1 2">MS-2</strain>
    </source>
</reference>
<proteinExistence type="predicted"/>
<gene>
    <name evidence="1" type="ORF">AAF712_004505</name>
</gene>
<dbReference type="Gene3D" id="3.80.10.10">
    <property type="entry name" value="Ribonuclease Inhibitor"/>
    <property type="match status" value="1"/>
</dbReference>
<evidence type="ECO:0000313" key="1">
    <source>
        <dbReference type="EMBL" id="KAL0068427.1"/>
    </source>
</evidence>
<name>A0ABR3A7A2_9AGAR</name>
<dbReference type="Proteomes" id="UP001437256">
    <property type="component" value="Unassembled WGS sequence"/>
</dbReference>
<dbReference type="SUPFAM" id="SSF52047">
    <property type="entry name" value="RNI-like"/>
    <property type="match status" value="1"/>
</dbReference>
<sequence length="406" mass="45172">MWSKPDFSRPKVAREMIEYTKSIPLDVEWSNLYPALRRTHLDLLLEVLGESSCISSLELVCCSGSHLTTLLNKAIHPAPHLHSIRLSIADPYSFESFVIPEDFLGKYAPRLVHFEVQGCNAPWGSPILHNLTTLSIGREGFRGANASLADIAITLQAATALEVVEISDFSLSHTDLTLPQGITLPRLKRLYLSAGGAAVAALLHRMSLPASTAIHLKVVWLGNAEDSLVDCISGLFLHVSTTPKHPRTIKTLCLDHFVVCDFVLRAWNVGISHPGHSDEFEDPLPHFRCDLGNSISGEPPLPLSLLQRLLASLGPLVNLETLGISLSVLSPDMAWPSLSDDVLSFTPSPFRAYDMPRTSFALCLKPSLLPRKHSWDPRRERWGTRAQTRRKVNERTSMRERWPILR</sequence>